<keyword evidence="8" id="KW-1207">Sterol metabolism</keyword>
<dbReference type="InterPro" id="IPR000172">
    <property type="entry name" value="GMC_OxRdtase_N"/>
</dbReference>
<dbReference type="InterPro" id="IPR036188">
    <property type="entry name" value="FAD/NAD-bd_sf"/>
</dbReference>
<keyword evidence="4" id="KW-0285">Flavoprotein</keyword>
<evidence type="ECO:0000256" key="12">
    <source>
        <dbReference type="ARBA" id="ARBA00049645"/>
    </source>
</evidence>
<evidence type="ECO:0000256" key="9">
    <source>
        <dbReference type="ARBA" id="ARBA00023221"/>
    </source>
</evidence>
<evidence type="ECO:0000256" key="4">
    <source>
        <dbReference type="ARBA" id="ARBA00022630"/>
    </source>
</evidence>
<comment type="pathway">
    <text evidence="12">Steroid metabolism; cholesterol degradation.</text>
</comment>
<dbReference type="Proteomes" id="UP000608513">
    <property type="component" value="Unassembled WGS sequence"/>
</dbReference>
<dbReference type="Pfam" id="PF05199">
    <property type="entry name" value="GMC_oxred_C"/>
    <property type="match status" value="1"/>
</dbReference>
<evidence type="ECO:0000313" key="18">
    <source>
        <dbReference type="EMBL" id="MBC5786019.1"/>
    </source>
</evidence>
<comment type="similarity">
    <text evidence="2">Belongs to the GMC oxidoreductase family.</text>
</comment>
<evidence type="ECO:0000256" key="6">
    <source>
        <dbReference type="ARBA" id="ARBA00023002"/>
    </source>
</evidence>
<gene>
    <name evidence="18" type="ORF">H8N03_23980</name>
</gene>
<dbReference type="InterPro" id="IPR029058">
    <property type="entry name" value="AB_hydrolase_fold"/>
</dbReference>
<dbReference type="InterPro" id="IPR007867">
    <property type="entry name" value="GMC_OxRtase_C"/>
</dbReference>
<dbReference type="GO" id="GO:0016995">
    <property type="term" value="F:cholesterol oxidase activity"/>
    <property type="evidence" value="ECO:0007669"/>
    <property type="project" value="UniProtKB-EC"/>
</dbReference>
<keyword evidence="10" id="KW-0413">Isomerase</keyword>
<evidence type="ECO:0000259" key="16">
    <source>
        <dbReference type="Pfam" id="PF00732"/>
    </source>
</evidence>
<evidence type="ECO:0000313" key="19">
    <source>
        <dbReference type="Proteomes" id="UP000608513"/>
    </source>
</evidence>
<evidence type="ECO:0000256" key="13">
    <source>
        <dbReference type="ARBA" id="ARBA00049723"/>
    </source>
</evidence>
<dbReference type="EC" id="1.1.3.6" evidence="13"/>
<evidence type="ECO:0000256" key="8">
    <source>
        <dbReference type="ARBA" id="ARBA00023166"/>
    </source>
</evidence>
<evidence type="ECO:0000256" key="10">
    <source>
        <dbReference type="ARBA" id="ARBA00023235"/>
    </source>
</evidence>
<dbReference type="Pfam" id="PF00732">
    <property type="entry name" value="GMC_oxred_N"/>
    <property type="match status" value="1"/>
</dbReference>
<dbReference type="Gene3D" id="3.40.50.1820">
    <property type="entry name" value="alpha/beta hydrolase"/>
    <property type="match status" value="2"/>
</dbReference>
<reference evidence="18" key="1">
    <citation type="submission" date="2020-08" db="EMBL/GenBank/DDBJ databases">
        <title>Ramlibacter sp. USB13 16S ribosomal RNA gene genome sequencing and assembly.</title>
        <authorList>
            <person name="Kang M."/>
        </authorList>
    </citation>
    <scope>NUCLEOTIDE SEQUENCE</scope>
    <source>
        <strain evidence="18">USB13</strain>
    </source>
</reference>
<dbReference type="PANTHER" id="PTHR47470">
    <property type="entry name" value="CHOLESTEROL OXIDASE"/>
    <property type="match status" value="1"/>
</dbReference>
<dbReference type="GO" id="GO:0008203">
    <property type="term" value="P:cholesterol metabolic process"/>
    <property type="evidence" value="ECO:0007669"/>
    <property type="project" value="UniProtKB-KW"/>
</dbReference>
<feature type="domain" description="Glucose-methanol-choline oxidoreductase N-terminal" evidence="16">
    <location>
        <begin position="119"/>
        <end position="319"/>
    </location>
</feature>
<dbReference type="EC" id="5.3.3.1" evidence="11"/>
<dbReference type="SUPFAM" id="SSF51905">
    <property type="entry name" value="FAD/NAD(P)-binding domain"/>
    <property type="match status" value="1"/>
</dbReference>
<dbReference type="RefSeq" id="WP_187078767.1">
    <property type="nucleotide sequence ID" value="NZ_JACORT010000014.1"/>
</dbReference>
<keyword evidence="6" id="KW-0560">Oxidoreductase</keyword>
<keyword evidence="3" id="KW-0153">Cholesterol metabolism</keyword>
<keyword evidence="9" id="KW-0753">Steroid metabolism</keyword>
<evidence type="ECO:0000256" key="15">
    <source>
        <dbReference type="ARBA" id="ARBA00049778"/>
    </source>
</evidence>
<evidence type="ECO:0000256" key="1">
    <source>
        <dbReference type="ARBA" id="ARBA00001974"/>
    </source>
</evidence>
<comment type="cofactor">
    <cofactor evidence="1">
        <name>FAD</name>
        <dbReference type="ChEBI" id="CHEBI:57692"/>
    </cofactor>
</comment>
<comment type="caution">
    <text evidence="18">The sequence shown here is derived from an EMBL/GenBank/DDBJ whole genome shotgun (WGS) entry which is preliminary data.</text>
</comment>
<proteinExistence type="inferred from homology"/>
<accession>A0A923MXM6</accession>
<keyword evidence="19" id="KW-1185">Reference proteome</keyword>
<evidence type="ECO:0000256" key="2">
    <source>
        <dbReference type="ARBA" id="ARBA00010790"/>
    </source>
</evidence>
<dbReference type="GO" id="GO:0004769">
    <property type="term" value="F:steroid Delta-isomerase activity"/>
    <property type="evidence" value="ECO:0007669"/>
    <property type="project" value="UniProtKB-EC"/>
</dbReference>
<dbReference type="InterPro" id="IPR052542">
    <property type="entry name" value="Cholesterol_Oxidase"/>
</dbReference>
<evidence type="ECO:0000259" key="17">
    <source>
        <dbReference type="Pfam" id="PF05199"/>
    </source>
</evidence>
<name>A0A923MXM6_9BURK</name>
<organism evidence="18 19">
    <name type="scientific">Ramlibacter cellulosilyticus</name>
    <dbReference type="NCBI Taxonomy" id="2764187"/>
    <lineage>
        <taxon>Bacteria</taxon>
        <taxon>Pseudomonadati</taxon>
        <taxon>Pseudomonadota</taxon>
        <taxon>Betaproteobacteria</taxon>
        <taxon>Burkholderiales</taxon>
        <taxon>Comamonadaceae</taxon>
        <taxon>Ramlibacter</taxon>
    </lineage>
</organism>
<keyword evidence="7" id="KW-0443">Lipid metabolism</keyword>
<evidence type="ECO:0000256" key="11">
    <source>
        <dbReference type="ARBA" id="ARBA00038856"/>
    </source>
</evidence>
<dbReference type="EMBL" id="JACORT010000014">
    <property type="protein sequence ID" value="MBC5786019.1"/>
    <property type="molecule type" value="Genomic_DNA"/>
</dbReference>
<dbReference type="SUPFAM" id="SSF53474">
    <property type="entry name" value="alpha/beta-Hydrolases"/>
    <property type="match status" value="1"/>
</dbReference>
<feature type="domain" description="Glucose-methanol-choline oxidoreductase C-terminal" evidence="17">
    <location>
        <begin position="473"/>
        <end position="581"/>
    </location>
</feature>
<evidence type="ECO:0000256" key="5">
    <source>
        <dbReference type="ARBA" id="ARBA00022827"/>
    </source>
</evidence>
<evidence type="ECO:0000256" key="14">
    <source>
        <dbReference type="ARBA" id="ARBA00049744"/>
    </source>
</evidence>
<evidence type="ECO:0000256" key="7">
    <source>
        <dbReference type="ARBA" id="ARBA00023098"/>
    </source>
</evidence>
<dbReference type="PANTHER" id="PTHR47470:SF1">
    <property type="entry name" value="FAD-DEPENDENT OXIDOREDUCTASE 2 FAD BINDING DOMAIN-CONTAINING PROTEIN"/>
    <property type="match status" value="1"/>
</dbReference>
<evidence type="ECO:0000256" key="3">
    <source>
        <dbReference type="ARBA" id="ARBA00022548"/>
    </source>
</evidence>
<dbReference type="GO" id="GO:0050660">
    <property type="term" value="F:flavin adenine dinucleotide binding"/>
    <property type="evidence" value="ECO:0007669"/>
    <property type="project" value="InterPro"/>
</dbReference>
<keyword evidence="5" id="KW-0274">FAD</keyword>
<sequence>MSPPPAPEAPAAAPPAPQGLRWISRDYGALRQEARGGTVYDAVIVGSGYGGAMAASAFAGLRDAQGRALRICVLERGKEYAPGMFASSLQELPPHVRVHRRGRAQAMGRADALLDLRVGPHVCTLVGNGLGGTSLINAGVMEKPRWLDGQPVPEALRRDLADEDFLREVKQALHASGTLADDHPRLHGERLPKAQALRKVARNSGLRFRDAEITVQTRPGDPDVPACTLCGDCMTGCNVGAKRSLDTTVLARAHAAGVELYTGGTVLKVEPHADGGWVLHTVYTDRSLRERHQAQPVRARKVVLAAGTLGSTEILMHSAGALSLSRRLGSGFSCNGDNLVAVQGARHPVHTTTDEWEPLARRQVGPTITGVVEIPNGPLLEEFSVPAPLKRLFDETVTTARLLQRLPRWPFRTTSQRRQRLDSMAVDPEAMQRTLLVGVIGHDEAQGRIVLPDGASAEGSAGIEWSEVRNSPMLERGYERAREALERAAPPGADILPNPAWQPLPARMASLVKERGPVLTVHPLGGCPMGASHVDGVVNEFGQVFRVDGDAAAVYDDLVVLDGSILPCSVGANPALTISAISLRAARTLARRWGWQAAGTQAADPQLLARLVREAPLAAAPLQLAPTRWPAARTRPEYRPPEACTPRQPRPTQVELVERLCGAAGAQGEYWVELTLSYGRKSLHDLTGHAARNVQLDPQDSWIRIYDNRDDARRRLLTLSEPDRVAQALFAGRVAGTLTIAEPFAGLAEPWYAALAAGAWFVNRGTRELWDWVAGKQAAGFDLGAFIGSAGRAGERRVFRYALTVQDAAGPQPLLRAGTRIRGSKCLTYGLRSNPWRQLTELRLDGFPIGPAAPVLRLDGRFLAKKGVPLLRITDQENHVVALAEVASFALCWVRMLASIHLWSFRAPDRAPVRPRQLLPGAITGVPSPVVTELPLEDGHSPVPAGVRLTRYPRPGCPPVALIHGYSASGNTFTHEAIPEPLARHLWNGGRDVWVLDLRTSAGMPTALKPWHFEDAAFADLPRAIRHIAAATGQRVSVFAHCIGAVMLSMALLVDPDELHLYDNGPGDAPTPRRYAAELRRLKDDVDRIVLSQKGPMLVYCDDNVLRAYFMRVLRKLVFPDDYQFEVAQQPTLAGGLMDRLLATLPYPPGEFARENPVLPWKRAPWAGFRHRMDALYARDFTLANIEDRTLDAIADLFGPLNLDTVAQAIHFARRNTITDSSGRPFVTSASVLRARWPMRGTVSIHGRENGLVDVKTVDAMRSQMAFAGIPYRAIEIPGYGHQDCLIGRDAARDVFPHIAANL</sequence>
<dbReference type="Gene3D" id="3.50.50.60">
    <property type="entry name" value="FAD/NAD(P)-binding domain"/>
    <property type="match status" value="3"/>
</dbReference>
<protein>
    <recommendedName>
        <fullName evidence="14">Cholesterol oxidase</fullName>
        <ecNumber evidence="13">1.1.3.6</ecNumber>
        <ecNumber evidence="11">5.3.3.1</ecNumber>
    </recommendedName>
    <alternativeName>
        <fullName evidence="15">Cholesterol isomerase</fullName>
    </alternativeName>
</protein>